<keyword evidence="9" id="KW-0809">Transit peptide</keyword>
<evidence type="ECO:0000256" key="8">
    <source>
        <dbReference type="ARBA" id="ARBA00022832"/>
    </source>
</evidence>
<evidence type="ECO:0000256" key="1">
    <source>
        <dbReference type="ARBA" id="ARBA00004173"/>
    </source>
</evidence>
<gene>
    <name evidence="16" type="ORF">M427DRAFT_63007</name>
</gene>
<sequence length="125" mass="13271">MLSRIVPRVAAAATSRGLLSATVRQALPATPLLGSRLYASGSHLDKGEVETRVLAVLRGFGKVDPAKIAPTARFIEDLGLDSLDAVEVTMAIEDEFNIELTDEEAEKVLSVPIAVETVVNHGHAL</sequence>
<protein>
    <recommendedName>
        <fullName evidence="14">Acyl carrier protein</fullName>
    </recommendedName>
</protein>
<dbReference type="InterPro" id="IPR006162">
    <property type="entry name" value="Ppantetheine_attach_site"/>
</dbReference>
<evidence type="ECO:0000256" key="5">
    <source>
        <dbReference type="ARBA" id="ARBA00022450"/>
    </source>
</evidence>
<dbReference type="GO" id="GO:0099128">
    <property type="term" value="C:mitochondrial [2Fe-2S] assembly complex"/>
    <property type="evidence" value="ECO:0007669"/>
    <property type="project" value="UniProtKB-ARBA"/>
</dbReference>
<dbReference type="SUPFAM" id="SSF47336">
    <property type="entry name" value="ACP-like"/>
    <property type="match status" value="1"/>
</dbReference>
<keyword evidence="17" id="KW-1185">Reference proteome</keyword>
<keyword evidence="8" id="KW-0276">Fatty acid metabolism</keyword>
<reference evidence="16 17" key="1">
    <citation type="journal article" date="2015" name="Genome Biol. Evol.">
        <title>Phylogenomic analyses indicate that early fungi evolved digesting cell walls of algal ancestors of land plants.</title>
        <authorList>
            <person name="Chang Y."/>
            <person name="Wang S."/>
            <person name="Sekimoto S."/>
            <person name="Aerts A.L."/>
            <person name="Choi C."/>
            <person name="Clum A."/>
            <person name="LaButti K.M."/>
            <person name="Lindquist E.A."/>
            <person name="Yee Ngan C."/>
            <person name="Ohm R.A."/>
            <person name="Salamov A.A."/>
            <person name="Grigoriev I.V."/>
            <person name="Spatafora J.W."/>
            <person name="Berbee M.L."/>
        </authorList>
    </citation>
    <scope>NUCLEOTIDE SEQUENCE [LARGE SCALE GENOMIC DNA]</scope>
    <source>
        <strain evidence="16 17">JEL478</strain>
    </source>
</reference>
<dbReference type="PANTHER" id="PTHR20863">
    <property type="entry name" value="ACYL CARRIER PROTEIN"/>
    <property type="match status" value="1"/>
</dbReference>
<keyword evidence="7" id="KW-0597">Phosphoprotein</keyword>
<keyword evidence="12" id="KW-0496">Mitochondrion</keyword>
<evidence type="ECO:0000256" key="3">
    <source>
        <dbReference type="ARBA" id="ARBA00010930"/>
    </source>
</evidence>
<dbReference type="Proteomes" id="UP000070544">
    <property type="component" value="Unassembled WGS sequence"/>
</dbReference>
<dbReference type="HAMAP" id="MF_01217">
    <property type="entry name" value="Acyl_carrier"/>
    <property type="match status" value="1"/>
</dbReference>
<comment type="pathway">
    <text evidence="2">Lipid metabolism; fatty acid biosynthesis.</text>
</comment>
<dbReference type="InterPro" id="IPR009081">
    <property type="entry name" value="PP-bd_ACP"/>
</dbReference>
<evidence type="ECO:0000256" key="14">
    <source>
        <dbReference type="RuleBase" id="RU000722"/>
    </source>
</evidence>
<evidence type="ECO:0000256" key="10">
    <source>
        <dbReference type="ARBA" id="ARBA00022982"/>
    </source>
</evidence>
<evidence type="ECO:0000256" key="9">
    <source>
        <dbReference type="ARBA" id="ARBA00022946"/>
    </source>
</evidence>
<organism evidence="16 17">
    <name type="scientific">Gonapodya prolifera (strain JEL478)</name>
    <name type="common">Monoblepharis prolifera</name>
    <dbReference type="NCBI Taxonomy" id="1344416"/>
    <lineage>
        <taxon>Eukaryota</taxon>
        <taxon>Fungi</taxon>
        <taxon>Fungi incertae sedis</taxon>
        <taxon>Chytridiomycota</taxon>
        <taxon>Chytridiomycota incertae sedis</taxon>
        <taxon>Monoblepharidomycetes</taxon>
        <taxon>Monoblepharidales</taxon>
        <taxon>Gonapodyaceae</taxon>
        <taxon>Gonapodya</taxon>
    </lineage>
</organism>
<dbReference type="NCBIfam" id="TIGR00517">
    <property type="entry name" value="acyl_carrier"/>
    <property type="match status" value="1"/>
</dbReference>
<dbReference type="AlphaFoldDB" id="A0A138ZZY4"/>
<evidence type="ECO:0000256" key="4">
    <source>
        <dbReference type="ARBA" id="ARBA00022448"/>
    </source>
</evidence>
<evidence type="ECO:0000256" key="7">
    <source>
        <dbReference type="ARBA" id="ARBA00022553"/>
    </source>
</evidence>
<keyword evidence="5 14" id="KW-0596">Phosphopantetheine</keyword>
<name>A0A138ZZY4_GONPJ</name>
<evidence type="ECO:0000259" key="15">
    <source>
        <dbReference type="PROSITE" id="PS50075"/>
    </source>
</evidence>
<feature type="domain" description="Carrier" evidence="15">
    <location>
        <begin position="47"/>
        <end position="122"/>
    </location>
</feature>
<proteinExistence type="inferred from homology"/>
<dbReference type="InterPro" id="IPR036736">
    <property type="entry name" value="ACP-like_sf"/>
</dbReference>
<dbReference type="GO" id="GO:0000035">
    <property type="term" value="F:acyl binding"/>
    <property type="evidence" value="ECO:0007669"/>
    <property type="project" value="TreeGrafter"/>
</dbReference>
<evidence type="ECO:0000256" key="6">
    <source>
        <dbReference type="ARBA" id="ARBA00022516"/>
    </source>
</evidence>
<comment type="function">
    <text evidence="14">Carrier of the growing fatty acid chain in fatty acid biosynthesis.</text>
</comment>
<dbReference type="OMA" id="FMSSHDD"/>
<dbReference type="Pfam" id="PF00550">
    <property type="entry name" value="PP-binding"/>
    <property type="match status" value="1"/>
</dbReference>
<dbReference type="PROSITE" id="PS50075">
    <property type="entry name" value="CARRIER"/>
    <property type="match status" value="1"/>
</dbReference>
<accession>A0A138ZZY4</accession>
<evidence type="ECO:0000256" key="13">
    <source>
        <dbReference type="ARBA" id="ARBA00023160"/>
    </source>
</evidence>
<keyword evidence="6 14" id="KW-0444">Lipid biosynthesis</keyword>
<dbReference type="FunFam" id="1.10.1200.10:FF:000003">
    <property type="entry name" value="Acyl carrier protein"/>
    <property type="match status" value="1"/>
</dbReference>
<comment type="subcellular location">
    <subcellularLocation>
        <location evidence="1">Mitochondrion</location>
    </subcellularLocation>
</comment>
<dbReference type="InterPro" id="IPR003231">
    <property type="entry name" value="ACP"/>
</dbReference>
<keyword evidence="11" id="KW-0443">Lipid metabolism</keyword>
<dbReference type="STRING" id="1344416.A0A138ZZY4"/>
<keyword evidence="4" id="KW-0813">Transport</keyword>
<keyword evidence="13 14" id="KW-0275">Fatty acid biosynthesis</keyword>
<evidence type="ECO:0000313" key="17">
    <source>
        <dbReference type="Proteomes" id="UP000070544"/>
    </source>
</evidence>
<dbReference type="PROSITE" id="PS00012">
    <property type="entry name" value="PHOSPHOPANTETHEINE"/>
    <property type="match status" value="1"/>
</dbReference>
<evidence type="ECO:0000256" key="11">
    <source>
        <dbReference type="ARBA" id="ARBA00023098"/>
    </source>
</evidence>
<keyword evidence="10" id="KW-0249">Electron transport</keyword>
<dbReference type="EMBL" id="KQ965838">
    <property type="protein sequence ID" value="KXS10070.1"/>
    <property type="molecule type" value="Genomic_DNA"/>
</dbReference>
<feature type="non-terminal residue" evidence="16">
    <location>
        <position position="1"/>
    </location>
</feature>
<dbReference type="GO" id="GO:0000036">
    <property type="term" value="F:acyl carrier activity"/>
    <property type="evidence" value="ECO:0007669"/>
    <property type="project" value="TreeGrafter"/>
</dbReference>
<evidence type="ECO:0000313" key="16">
    <source>
        <dbReference type="EMBL" id="KXS10070.1"/>
    </source>
</evidence>
<dbReference type="PANTHER" id="PTHR20863:SF28">
    <property type="entry name" value="ACYL CARRIER PROTEIN, MITOCHONDRIAL"/>
    <property type="match status" value="1"/>
</dbReference>
<comment type="similarity">
    <text evidence="3">Belongs to the acyl carrier protein (ACP) family.</text>
</comment>
<evidence type="ECO:0000256" key="2">
    <source>
        <dbReference type="ARBA" id="ARBA00005194"/>
    </source>
</evidence>
<evidence type="ECO:0000256" key="12">
    <source>
        <dbReference type="ARBA" id="ARBA00023128"/>
    </source>
</evidence>
<dbReference type="Gene3D" id="1.10.1200.10">
    <property type="entry name" value="ACP-like"/>
    <property type="match status" value="1"/>
</dbReference>
<dbReference type="OrthoDB" id="2138192at2759"/>